<dbReference type="InterPro" id="IPR045869">
    <property type="entry name" value="Arna-like_SDR_e"/>
</dbReference>
<protein>
    <submittedName>
        <fullName evidence="2">dTDP-glucose 4,6-dehydratase</fullName>
    </submittedName>
</protein>
<dbReference type="EMBL" id="BPQH01000021">
    <property type="protein sequence ID" value="GJD52654.1"/>
    <property type="molecule type" value="Genomic_DNA"/>
</dbReference>
<evidence type="ECO:0000313" key="3">
    <source>
        <dbReference type="Proteomes" id="UP001055167"/>
    </source>
</evidence>
<name>A0ABQ4R764_9HYPH</name>
<dbReference type="Gene3D" id="3.40.50.720">
    <property type="entry name" value="NAD(P)-binding Rossmann-like Domain"/>
    <property type="match status" value="1"/>
</dbReference>
<dbReference type="InterPro" id="IPR036291">
    <property type="entry name" value="NAD(P)-bd_dom_sf"/>
</dbReference>
<dbReference type="CDD" id="cd05257">
    <property type="entry name" value="Arna_like_SDR_e"/>
    <property type="match status" value="1"/>
</dbReference>
<reference evidence="2" key="2">
    <citation type="submission" date="2021-08" db="EMBL/GenBank/DDBJ databases">
        <authorList>
            <person name="Tani A."/>
            <person name="Ola A."/>
            <person name="Ogura Y."/>
            <person name="Katsura K."/>
            <person name="Hayashi T."/>
        </authorList>
    </citation>
    <scope>NUCLEOTIDE SEQUENCE</scope>
    <source>
        <strain evidence="2">KCTC 52305</strain>
    </source>
</reference>
<keyword evidence="3" id="KW-1185">Reference proteome</keyword>
<dbReference type="Gene3D" id="3.90.25.10">
    <property type="entry name" value="UDP-galactose 4-epimerase, domain 1"/>
    <property type="match status" value="1"/>
</dbReference>
<dbReference type="InterPro" id="IPR016040">
    <property type="entry name" value="NAD(P)-bd_dom"/>
</dbReference>
<comment type="caution">
    <text evidence="2">The sequence shown here is derived from an EMBL/GenBank/DDBJ whole genome shotgun (WGS) entry which is preliminary data.</text>
</comment>
<feature type="domain" description="NAD(P)-binding" evidence="1">
    <location>
        <begin position="13"/>
        <end position="314"/>
    </location>
</feature>
<reference evidence="2" key="1">
    <citation type="journal article" date="2021" name="Front. Microbiol.">
        <title>Comprehensive Comparative Genomics and Phenotyping of Methylobacterium Species.</title>
        <authorList>
            <person name="Alessa O."/>
            <person name="Ogura Y."/>
            <person name="Fujitani Y."/>
            <person name="Takami H."/>
            <person name="Hayashi T."/>
            <person name="Sahin N."/>
            <person name="Tani A."/>
        </authorList>
    </citation>
    <scope>NUCLEOTIDE SEQUENCE</scope>
    <source>
        <strain evidence="2">KCTC 52305</strain>
    </source>
</reference>
<sequence length="332" mass="35968">MEKAVWRNKRVAVTGAAGFIGSHLCDALVRSGAVVTAVVRYSSSSTIGNLNFLDPDVRSELKVAYGNLEDGDFISGALDGHEVVMHLGALIAIPYSYEAPRTYVRTNVEGTLNVLQAGRRNAVGRIVHTSTSEVYGTALRTPIDEGHPLQGQSPYSASKIGADKLAESYHRSFGVPVVTLRPFNTYGPRQSARAFIPTIISQAVERDEIRLGSLTPERDMTYVSDTVAGFLAAGSEPGVEGMTINLGTGVTFSVGWFAQRILALMGVDKPIKVETERMRPEQSEVHKLISDNSLAARALGWSPSMSIDEGLSRMIAFVRANPGFYATDRYVR</sequence>
<dbReference type="SUPFAM" id="SSF51735">
    <property type="entry name" value="NAD(P)-binding Rossmann-fold domains"/>
    <property type="match status" value="1"/>
</dbReference>
<organism evidence="2 3">
    <name type="scientific">Methylobacterium crusticola</name>
    <dbReference type="NCBI Taxonomy" id="1697972"/>
    <lineage>
        <taxon>Bacteria</taxon>
        <taxon>Pseudomonadati</taxon>
        <taxon>Pseudomonadota</taxon>
        <taxon>Alphaproteobacteria</taxon>
        <taxon>Hyphomicrobiales</taxon>
        <taxon>Methylobacteriaceae</taxon>
        <taxon>Methylobacterium</taxon>
    </lineage>
</organism>
<proteinExistence type="predicted"/>
<dbReference type="Proteomes" id="UP001055167">
    <property type="component" value="Unassembled WGS sequence"/>
</dbReference>
<dbReference type="RefSeq" id="WP_128561177.1">
    <property type="nucleotide sequence ID" value="NZ_BPQH01000021.1"/>
</dbReference>
<evidence type="ECO:0000313" key="2">
    <source>
        <dbReference type="EMBL" id="GJD52654.1"/>
    </source>
</evidence>
<dbReference type="Pfam" id="PF16363">
    <property type="entry name" value="GDP_Man_Dehyd"/>
    <property type="match status" value="1"/>
</dbReference>
<dbReference type="PANTHER" id="PTHR43000">
    <property type="entry name" value="DTDP-D-GLUCOSE 4,6-DEHYDRATASE-RELATED"/>
    <property type="match status" value="1"/>
</dbReference>
<gene>
    <name evidence="2" type="primary">strE</name>
    <name evidence="2" type="ORF">OPKNFCMD_5420</name>
</gene>
<evidence type="ECO:0000259" key="1">
    <source>
        <dbReference type="Pfam" id="PF16363"/>
    </source>
</evidence>
<accession>A0ABQ4R764</accession>